<evidence type="ECO:0000313" key="2">
    <source>
        <dbReference type="Proteomes" id="UP000286680"/>
    </source>
</evidence>
<dbReference type="Proteomes" id="UP000286680">
    <property type="component" value="Unassembled WGS sequence"/>
</dbReference>
<protein>
    <submittedName>
        <fullName evidence="1">DUF3630 domain-containing protein</fullName>
    </submittedName>
</protein>
<keyword evidence="2" id="KW-1185">Reference proteome</keyword>
<dbReference type="EMBL" id="PIPS01000004">
    <property type="protein sequence ID" value="RUO40405.1"/>
    <property type="molecule type" value="Genomic_DNA"/>
</dbReference>
<dbReference type="AlphaFoldDB" id="A0AA94JCY8"/>
<organism evidence="1 2">
    <name type="scientific">Idiomarina aquatica</name>
    <dbReference type="NCBI Taxonomy" id="1327752"/>
    <lineage>
        <taxon>Bacteria</taxon>
        <taxon>Pseudomonadati</taxon>
        <taxon>Pseudomonadota</taxon>
        <taxon>Gammaproteobacteria</taxon>
        <taxon>Alteromonadales</taxon>
        <taxon>Idiomarinaceae</taxon>
        <taxon>Idiomarina</taxon>
    </lineage>
</organism>
<name>A0AA94JCY8_9GAMM</name>
<accession>A0AA94JCY8</accession>
<dbReference type="RefSeq" id="WP_126820423.1">
    <property type="nucleotide sequence ID" value="NZ_PIPS01000004.1"/>
</dbReference>
<evidence type="ECO:0000313" key="1">
    <source>
        <dbReference type="EMBL" id="RUO40405.1"/>
    </source>
</evidence>
<sequence length="88" mass="10020">MADLDTLILKHRPTAETDIDSWASDVAAALDATIRESELAADQYCWRLSIRNRHWLLFYSHLCEAAWLQPLEGVDKGVMTALQAEDYI</sequence>
<dbReference type="Pfam" id="PF12305">
    <property type="entry name" value="DUF3630"/>
    <property type="match status" value="1"/>
</dbReference>
<dbReference type="InterPro" id="IPR022080">
    <property type="entry name" value="DUF3630"/>
</dbReference>
<comment type="caution">
    <text evidence="1">The sequence shown here is derived from an EMBL/GenBank/DDBJ whole genome shotgun (WGS) entry which is preliminary data.</text>
</comment>
<gene>
    <name evidence="1" type="ORF">CWE23_12450</name>
</gene>
<reference evidence="2" key="1">
    <citation type="journal article" date="2018" name="Front. Microbiol.">
        <title>Genome-Based Analysis Reveals the Taxonomy and Diversity of the Family Idiomarinaceae.</title>
        <authorList>
            <person name="Liu Y."/>
            <person name="Lai Q."/>
            <person name="Shao Z."/>
        </authorList>
    </citation>
    <scope>NUCLEOTIDE SEQUENCE [LARGE SCALE GENOMIC DNA]</scope>
    <source>
        <strain evidence="2">SN-14</strain>
    </source>
</reference>
<proteinExistence type="predicted"/>